<dbReference type="SUPFAM" id="SSF49842">
    <property type="entry name" value="TNF-like"/>
    <property type="match status" value="1"/>
</dbReference>
<dbReference type="Gene3D" id="2.60.120.40">
    <property type="match status" value="1"/>
</dbReference>
<comment type="caution">
    <text evidence="4">The sequence shown here is derived from an EMBL/GenBank/DDBJ whole genome shotgun (WGS) entry which is preliminary data.</text>
</comment>
<organism evidence="4 5">
    <name type="scientific">Potamilus streckersoni</name>
    <dbReference type="NCBI Taxonomy" id="2493646"/>
    <lineage>
        <taxon>Eukaryota</taxon>
        <taxon>Metazoa</taxon>
        <taxon>Spiralia</taxon>
        <taxon>Lophotrochozoa</taxon>
        <taxon>Mollusca</taxon>
        <taxon>Bivalvia</taxon>
        <taxon>Autobranchia</taxon>
        <taxon>Heteroconchia</taxon>
        <taxon>Palaeoheterodonta</taxon>
        <taxon>Unionida</taxon>
        <taxon>Unionoidea</taxon>
        <taxon>Unionidae</taxon>
        <taxon>Ambleminae</taxon>
        <taxon>Lampsilini</taxon>
        <taxon>Potamilus</taxon>
    </lineage>
</organism>
<dbReference type="GO" id="GO:0005576">
    <property type="term" value="C:extracellular region"/>
    <property type="evidence" value="ECO:0007669"/>
    <property type="project" value="UniProtKB-SubCell"/>
</dbReference>
<comment type="subcellular location">
    <subcellularLocation>
        <location evidence="1">Secreted</location>
    </subcellularLocation>
</comment>
<keyword evidence="5" id="KW-1185">Reference proteome</keyword>
<proteinExistence type="predicted"/>
<dbReference type="InterPro" id="IPR008983">
    <property type="entry name" value="Tumour_necrosis_fac-like_dom"/>
</dbReference>
<evidence type="ECO:0000259" key="3">
    <source>
        <dbReference type="PROSITE" id="PS50871"/>
    </source>
</evidence>
<feature type="domain" description="C1q" evidence="3">
    <location>
        <begin position="101"/>
        <end position="237"/>
    </location>
</feature>
<evidence type="ECO:0000256" key="2">
    <source>
        <dbReference type="ARBA" id="ARBA00022525"/>
    </source>
</evidence>
<name>A0AAE0SEB7_9BIVA</name>
<sequence length="237" mass="25721">MFVAGEIFMEHGEDCRNLYNTVKDLEQKVSRMEEIESRVAELGRIIQQFVSMANRSATTDGSEMETNADFVSQNTAGTSLVKNKNKEKGVINSGRGIRRGVVSNHVAFTAYLDHPVTDLTSGMVIKFSGTLINDGNGYDIHTGIFTVPVDGTYLFTFSIVRINANQLVAKLVVDGVGIVDAIADPAVGAHEHQGTNAAIIRVRKGQTVSIKAVHMESGTLFSLASDRYCTFAGVLLY</sequence>
<keyword evidence="2" id="KW-0964">Secreted</keyword>
<dbReference type="InterPro" id="IPR001073">
    <property type="entry name" value="C1q_dom"/>
</dbReference>
<evidence type="ECO:0000256" key="1">
    <source>
        <dbReference type="ARBA" id="ARBA00004613"/>
    </source>
</evidence>
<dbReference type="InterPro" id="IPR050392">
    <property type="entry name" value="Collagen/C1q_domain"/>
</dbReference>
<evidence type="ECO:0000313" key="4">
    <source>
        <dbReference type="EMBL" id="KAK3590480.1"/>
    </source>
</evidence>
<gene>
    <name evidence="4" type="ORF">CHS0354_015647</name>
</gene>
<dbReference type="SMART" id="SM00110">
    <property type="entry name" value="C1Q"/>
    <property type="match status" value="1"/>
</dbReference>
<reference evidence="4" key="1">
    <citation type="journal article" date="2021" name="Genome Biol. Evol.">
        <title>A High-Quality Reference Genome for a Parasitic Bivalve with Doubly Uniparental Inheritance (Bivalvia: Unionida).</title>
        <authorList>
            <person name="Smith C.H."/>
        </authorList>
    </citation>
    <scope>NUCLEOTIDE SEQUENCE</scope>
    <source>
        <strain evidence="4">CHS0354</strain>
    </source>
</reference>
<dbReference type="PRINTS" id="PR00007">
    <property type="entry name" value="COMPLEMNTC1Q"/>
</dbReference>
<dbReference type="Pfam" id="PF00386">
    <property type="entry name" value="C1q"/>
    <property type="match status" value="1"/>
</dbReference>
<dbReference type="Proteomes" id="UP001195483">
    <property type="component" value="Unassembled WGS sequence"/>
</dbReference>
<reference evidence="4" key="2">
    <citation type="journal article" date="2021" name="Genome Biol. Evol.">
        <title>Developing a high-quality reference genome for a parasitic bivalve with doubly uniparental inheritance (Bivalvia: Unionida).</title>
        <authorList>
            <person name="Smith C.H."/>
        </authorList>
    </citation>
    <scope>NUCLEOTIDE SEQUENCE</scope>
    <source>
        <strain evidence="4">CHS0354</strain>
        <tissue evidence="4">Mantle</tissue>
    </source>
</reference>
<dbReference type="PANTHER" id="PTHR15427:SF50">
    <property type="entry name" value="COMPLEMENT C1Q TUMOR NECROSIS FACTOR-RELATED PROTEIN 2-LIKE"/>
    <property type="match status" value="1"/>
</dbReference>
<dbReference type="AlphaFoldDB" id="A0AAE0SEB7"/>
<protein>
    <recommendedName>
        <fullName evidence="3">C1q domain-containing protein</fullName>
    </recommendedName>
</protein>
<dbReference type="PANTHER" id="PTHR15427">
    <property type="entry name" value="EMILIN ELASTIN MICROFIBRIL INTERFACE-LOCATED PROTEIN ELASTIN MICROFIBRIL INTERFACER"/>
    <property type="match status" value="1"/>
</dbReference>
<dbReference type="EMBL" id="JAEAOA010000972">
    <property type="protein sequence ID" value="KAK3590480.1"/>
    <property type="molecule type" value="Genomic_DNA"/>
</dbReference>
<evidence type="ECO:0000313" key="5">
    <source>
        <dbReference type="Proteomes" id="UP001195483"/>
    </source>
</evidence>
<accession>A0AAE0SEB7</accession>
<reference evidence="4" key="3">
    <citation type="submission" date="2023-05" db="EMBL/GenBank/DDBJ databases">
        <authorList>
            <person name="Smith C.H."/>
        </authorList>
    </citation>
    <scope>NUCLEOTIDE SEQUENCE</scope>
    <source>
        <strain evidence="4">CHS0354</strain>
        <tissue evidence="4">Mantle</tissue>
    </source>
</reference>
<dbReference type="PROSITE" id="PS50871">
    <property type="entry name" value="C1Q"/>
    <property type="match status" value="1"/>
</dbReference>